<accession>U5NBN2</accession>
<keyword evidence="1" id="KW-0812">Transmembrane</keyword>
<reference evidence="2 3" key="1">
    <citation type="journal article" date="2013" name="Genome Announc.">
        <title>Genome Sequence of Mycoplasma parvum (Formerly Eperythrozoon parvum), a Diminutive Hemoplasma of the Pig.</title>
        <authorList>
            <person name="do Nascimento N.C."/>
            <person name="Dos Santos A.P."/>
            <person name="Chu Y."/>
            <person name="Guimaraes A.M."/>
            <person name="Pagliaro A."/>
            <person name="Messick J.B."/>
        </authorList>
    </citation>
    <scope>NUCLEOTIDE SEQUENCE [LARGE SCALE GENOMIC DNA]</scope>
    <source>
        <strain evidence="2 3">Indiana</strain>
    </source>
</reference>
<dbReference type="Proteomes" id="UP000017119">
    <property type="component" value="Chromosome"/>
</dbReference>
<name>U5NBN2_9MOLU</name>
<keyword evidence="3" id="KW-1185">Reference proteome</keyword>
<gene>
    <name evidence="2" type="ORF">PRV_00980</name>
</gene>
<dbReference type="AlphaFoldDB" id="U5NBN2"/>
<keyword evidence="1" id="KW-1133">Transmembrane helix</keyword>
<evidence type="ECO:0000313" key="3">
    <source>
        <dbReference type="Proteomes" id="UP000017119"/>
    </source>
</evidence>
<sequence>MNLMKYKYAIYSLIPFLIGGNSLFFLNNESLNFLISSFSISVGGAIAIH</sequence>
<feature type="transmembrane region" description="Helical" evidence="1">
    <location>
        <begin position="7"/>
        <end position="25"/>
    </location>
</feature>
<dbReference type="KEGG" id="mpv:PRV_00980"/>
<keyword evidence="1" id="KW-0472">Membrane</keyword>
<dbReference type="EMBL" id="CP006771">
    <property type="protein sequence ID" value="AGX88961.1"/>
    <property type="molecule type" value="Genomic_DNA"/>
</dbReference>
<protein>
    <submittedName>
        <fullName evidence="2">Uncharacterized protein</fullName>
    </submittedName>
</protein>
<organism evidence="2 3">
    <name type="scientific">Mycoplasma parvum str. Indiana</name>
    <dbReference type="NCBI Taxonomy" id="1403316"/>
    <lineage>
        <taxon>Bacteria</taxon>
        <taxon>Bacillati</taxon>
        <taxon>Mycoplasmatota</taxon>
        <taxon>Mollicutes</taxon>
        <taxon>Mycoplasmataceae</taxon>
        <taxon>Mycoplasma</taxon>
    </lineage>
</organism>
<proteinExistence type="predicted"/>
<dbReference type="PATRIC" id="fig|1403316.3.peg.172"/>
<dbReference type="STRING" id="1403316.PRV_00980"/>
<evidence type="ECO:0000256" key="1">
    <source>
        <dbReference type="SAM" id="Phobius"/>
    </source>
</evidence>
<evidence type="ECO:0000313" key="2">
    <source>
        <dbReference type="EMBL" id="AGX88961.1"/>
    </source>
</evidence>
<dbReference type="HOGENOM" id="CLU_3137938_0_0_14"/>